<dbReference type="PANTHER" id="PTHR45436:SF8">
    <property type="entry name" value="HISTIDINE KINASE"/>
    <property type="match status" value="1"/>
</dbReference>
<evidence type="ECO:0000256" key="4">
    <source>
        <dbReference type="ARBA" id="ARBA00022553"/>
    </source>
</evidence>
<dbReference type="SUPFAM" id="SSF47384">
    <property type="entry name" value="Homodimeric domain of signal transducing histidine kinase"/>
    <property type="match status" value="1"/>
</dbReference>
<keyword evidence="6 11" id="KW-0812">Transmembrane</keyword>
<dbReference type="EC" id="2.7.13.3" evidence="3"/>
<dbReference type="Gene3D" id="1.10.287.130">
    <property type="match status" value="1"/>
</dbReference>
<evidence type="ECO:0000313" key="14">
    <source>
        <dbReference type="EMBL" id="MFC4351072.1"/>
    </source>
</evidence>
<evidence type="ECO:0000256" key="10">
    <source>
        <dbReference type="ARBA" id="ARBA00023136"/>
    </source>
</evidence>
<dbReference type="Gene3D" id="6.10.340.10">
    <property type="match status" value="1"/>
</dbReference>
<evidence type="ECO:0000256" key="6">
    <source>
        <dbReference type="ARBA" id="ARBA00022692"/>
    </source>
</evidence>
<keyword evidence="4" id="KW-0597">Phosphoprotein</keyword>
<feature type="transmembrane region" description="Helical" evidence="11">
    <location>
        <begin position="12"/>
        <end position="35"/>
    </location>
</feature>
<accession>A0ABV8UJW4</accession>
<dbReference type="SMART" id="SM00387">
    <property type="entry name" value="HATPase_c"/>
    <property type="match status" value="1"/>
</dbReference>
<sequence>MQILRISNSATFRFALAYVALFGVSVLLLFGFIYWSTITLIEGQVAQTVAAEITGLEERYRNEGISGLEEAISQRSGRGGEAESVYLLTDSNYNPVAGNLRNWPETAIADGRWTVLPLYHRERGDEPILVGARSFQLPNGYRLLVGRDMSARASFQQNLQEALAWGLGVTLALGLGGGWIFGRNILRRVDAVAETSRRIMDGDLSQRVPREGGNDEFDRLAGNLNRMLERIEALMTGMRLVSDSLAHDLRSPLTHLKGRIELTLLGPPDVESYRQTLEQALSEIDTIQTTFNALLAIAEAESGVSRTRLETLDLSEVLRDVQELYEPLAEDKGLRLRADIETPVYVSGHRQLLAQAFANLLDNAIKYSPQDSQVLVSLTPQQEQVEVTVADEGEGIPEADRKRVLERFVRLDTARSEPGSGLGLSLVAAVARLHESELALEDNNPGLKVRWVFREAEKSSEEEASSDSSANGK</sequence>
<evidence type="ECO:0000313" key="15">
    <source>
        <dbReference type="Proteomes" id="UP001595799"/>
    </source>
</evidence>
<dbReference type="PROSITE" id="PS50109">
    <property type="entry name" value="HIS_KIN"/>
    <property type="match status" value="1"/>
</dbReference>
<keyword evidence="7" id="KW-0418">Kinase</keyword>
<dbReference type="Pfam" id="PF00512">
    <property type="entry name" value="HisKA"/>
    <property type="match status" value="1"/>
</dbReference>
<keyword evidence="5" id="KW-0808">Transferase</keyword>
<dbReference type="InterPro" id="IPR003660">
    <property type="entry name" value="HAMP_dom"/>
</dbReference>
<evidence type="ECO:0000256" key="2">
    <source>
        <dbReference type="ARBA" id="ARBA00004370"/>
    </source>
</evidence>
<dbReference type="InterPro" id="IPR050428">
    <property type="entry name" value="TCS_sensor_his_kinase"/>
</dbReference>
<dbReference type="Proteomes" id="UP001595799">
    <property type="component" value="Unassembled WGS sequence"/>
</dbReference>
<dbReference type="Pfam" id="PF00672">
    <property type="entry name" value="HAMP"/>
    <property type="match status" value="1"/>
</dbReference>
<keyword evidence="15" id="KW-1185">Reference proteome</keyword>
<dbReference type="CDD" id="cd00075">
    <property type="entry name" value="HATPase"/>
    <property type="match status" value="1"/>
</dbReference>
<reference evidence="15" key="1">
    <citation type="journal article" date="2019" name="Int. J. Syst. Evol. Microbiol.">
        <title>The Global Catalogue of Microorganisms (GCM) 10K type strain sequencing project: providing services to taxonomists for standard genome sequencing and annotation.</title>
        <authorList>
            <consortium name="The Broad Institute Genomics Platform"/>
            <consortium name="The Broad Institute Genome Sequencing Center for Infectious Disease"/>
            <person name="Wu L."/>
            <person name="Ma J."/>
        </authorList>
    </citation>
    <scope>NUCLEOTIDE SEQUENCE [LARGE SCALE GENOMIC DNA]</scope>
    <source>
        <strain evidence="15">CECT 8472</strain>
    </source>
</reference>
<evidence type="ECO:0000256" key="1">
    <source>
        <dbReference type="ARBA" id="ARBA00000085"/>
    </source>
</evidence>
<dbReference type="InterPro" id="IPR003594">
    <property type="entry name" value="HATPase_dom"/>
</dbReference>
<evidence type="ECO:0000256" key="9">
    <source>
        <dbReference type="ARBA" id="ARBA00023012"/>
    </source>
</evidence>
<keyword evidence="10 11" id="KW-0472">Membrane</keyword>
<evidence type="ECO:0000256" key="7">
    <source>
        <dbReference type="ARBA" id="ARBA00022777"/>
    </source>
</evidence>
<dbReference type="InterPro" id="IPR036890">
    <property type="entry name" value="HATPase_C_sf"/>
</dbReference>
<dbReference type="InterPro" id="IPR036097">
    <property type="entry name" value="HisK_dim/P_sf"/>
</dbReference>
<organism evidence="14 15">
    <name type="scientific">Fodinicurvata halophila</name>
    <dbReference type="NCBI Taxonomy" id="1419723"/>
    <lineage>
        <taxon>Bacteria</taxon>
        <taxon>Pseudomonadati</taxon>
        <taxon>Pseudomonadota</taxon>
        <taxon>Alphaproteobacteria</taxon>
        <taxon>Rhodospirillales</taxon>
        <taxon>Rhodovibrionaceae</taxon>
        <taxon>Fodinicurvata</taxon>
    </lineage>
</organism>
<dbReference type="CDD" id="cd00082">
    <property type="entry name" value="HisKA"/>
    <property type="match status" value="1"/>
</dbReference>
<dbReference type="Gene3D" id="3.30.565.10">
    <property type="entry name" value="Histidine kinase-like ATPase, C-terminal domain"/>
    <property type="match status" value="1"/>
</dbReference>
<dbReference type="SUPFAM" id="SSF55874">
    <property type="entry name" value="ATPase domain of HSP90 chaperone/DNA topoisomerase II/histidine kinase"/>
    <property type="match status" value="1"/>
</dbReference>
<dbReference type="InterPro" id="IPR005467">
    <property type="entry name" value="His_kinase_dom"/>
</dbReference>
<keyword evidence="14" id="KW-0067">ATP-binding</keyword>
<evidence type="ECO:0000256" key="5">
    <source>
        <dbReference type="ARBA" id="ARBA00022679"/>
    </source>
</evidence>
<comment type="subcellular location">
    <subcellularLocation>
        <location evidence="2">Membrane</location>
    </subcellularLocation>
</comment>
<comment type="catalytic activity">
    <reaction evidence="1">
        <text>ATP + protein L-histidine = ADP + protein N-phospho-L-histidine.</text>
        <dbReference type="EC" id="2.7.13.3"/>
    </reaction>
</comment>
<dbReference type="SUPFAM" id="SSF158472">
    <property type="entry name" value="HAMP domain-like"/>
    <property type="match status" value="1"/>
</dbReference>
<evidence type="ECO:0000256" key="3">
    <source>
        <dbReference type="ARBA" id="ARBA00012438"/>
    </source>
</evidence>
<name>A0ABV8UJW4_9PROT</name>
<evidence type="ECO:0000259" key="13">
    <source>
        <dbReference type="PROSITE" id="PS50885"/>
    </source>
</evidence>
<evidence type="ECO:0000259" key="12">
    <source>
        <dbReference type="PROSITE" id="PS50109"/>
    </source>
</evidence>
<dbReference type="PANTHER" id="PTHR45436">
    <property type="entry name" value="SENSOR HISTIDINE KINASE YKOH"/>
    <property type="match status" value="1"/>
</dbReference>
<dbReference type="SMART" id="SM00304">
    <property type="entry name" value="HAMP"/>
    <property type="match status" value="1"/>
</dbReference>
<dbReference type="PROSITE" id="PS50885">
    <property type="entry name" value="HAMP"/>
    <property type="match status" value="1"/>
</dbReference>
<keyword evidence="9" id="KW-0902">Two-component regulatory system</keyword>
<comment type="caution">
    <text evidence="14">The sequence shown here is derived from an EMBL/GenBank/DDBJ whole genome shotgun (WGS) entry which is preliminary data.</text>
</comment>
<dbReference type="Pfam" id="PF02518">
    <property type="entry name" value="HATPase_c"/>
    <property type="match status" value="1"/>
</dbReference>
<gene>
    <name evidence="14" type="ORF">ACFOW6_05895</name>
</gene>
<dbReference type="SMART" id="SM00388">
    <property type="entry name" value="HisKA"/>
    <property type="match status" value="1"/>
</dbReference>
<evidence type="ECO:0000256" key="8">
    <source>
        <dbReference type="ARBA" id="ARBA00022989"/>
    </source>
</evidence>
<proteinExistence type="predicted"/>
<dbReference type="CDD" id="cd06225">
    <property type="entry name" value="HAMP"/>
    <property type="match status" value="1"/>
</dbReference>
<feature type="domain" description="HAMP" evidence="13">
    <location>
        <begin position="183"/>
        <end position="236"/>
    </location>
</feature>
<dbReference type="GO" id="GO:0005524">
    <property type="term" value="F:ATP binding"/>
    <property type="evidence" value="ECO:0007669"/>
    <property type="project" value="UniProtKB-KW"/>
</dbReference>
<keyword evidence="8 11" id="KW-1133">Transmembrane helix</keyword>
<keyword evidence="14" id="KW-0547">Nucleotide-binding</keyword>
<dbReference type="InterPro" id="IPR003661">
    <property type="entry name" value="HisK_dim/P_dom"/>
</dbReference>
<evidence type="ECO:0000256" key="11">
    <source>
        <dbReference type="SAM" id="Phobius"/>
    </source>
</evidence>
<protein>
    <recommendedName>
        <fullName evidence="3">histidine kinase</fullName>
        <ecNumber evidence="3">2.7.13.3</ecNumber>
    </recommendedName>
</protein>
<dbReference type="RefSeq" id="WP_382421413.1">
    <property type="nucleotide sequence ID" value="NZ_JBHSCW010000003.1"/>
</dbReference>
<dbReference type="PRINTS" id="PR00344">
    <property type="entry name" value="BCTRLSENSOR"/>
</dbReference>
<dbReference type="EMBL" id="JBHSCW010000003">
    <property type="protein sequence ID" value="MFC4351072.1"/>
    <property type="molecule type" value="Genomic_DNA"/>
</dbReference>
<dbReference type="InterPro" id="IPR004358">
    <property type="entry name" value="Sig_transdc_His_kin-like_C"/>
</dbReference>
<feature type="domain" description="Histidine kinase" evidence="12">
    <location>
        <begin position="244"/>
        <end position="457"/>
    </location>
</feature>